<sequence>MLHHGKVAILIILLGLAFNGIGCGPSYEERQAREKTEKEEQVRKREAEISTLSGQISEKYNSIYFPPRSIGTAAFTYELQNFFSTVGARTILFTGYLEDVEKEEHGIIVEFLCPLGKDYYLHKRAIRFRLTAPEERAKQFLEAEREDPSFLSLRYYAEPDYFVVARIEKLVRAKRYEMYSSGNGDEIEVDIEIAPSFASTGELIEALPIPAYLTESPDN</sequence>
<gene>
    <name evidence="1" type="ORF">C4532_03265</name>
</gene>
<protein>
    <submittedName>
        <fullName evidence="1">Uncharacterized protein</fullName>
    </submittedName>
</protein>
<accession>A0A419F6K9</accession>
<evidence type="ECO:0000313" key="2">
    <source>
        <dbReference type="Proteomes" id="UP000285961"/>
    </source>
</evidence>
<dbReference type="AlphaFoldDB" id="A0A419F6K9"/>
<proteinExistence type="predicted"/>
<evidence type="ECO:0000313" key="1">
    <source>
        <dbReference type="EMBL" id="RJP74026.1"/>
    </source>
</evidence>
<comment type="caution">
    <text evidence="1">The sequence shown here is derived from an EMBL/GenBank/DDBJ whole genome shotgun (WGS) entry which is preliminary data.</text>
</comment>
<dbReference type="EMBL" id="QZKI01000021">
    <property type="protein sequence ID" value="RJP74026.1"/>
    <property type="molecule type" value="Genomic_DNA"/>
</dbReference>
<dbReference type="Proteomes" id="UP000285961">
    <property type="component" value="Unassembled WGS sequence"/>
</dbReference>
<organism evidence="1 2">
    <name type="scientific">Candidatus Abyssobacteria bacterium SURF_17</name>
    <dbReference type="NCBI Taxonomy" id="2093361"/>
    <lineage>
        <taxon>Bacteria</taxon>
        <taxon>Pseudomonadati</taxon>
        <taxon>Candidatus Hydrogenedentota</taxon>
        <taxon>Candidatus Abyssobacteria</taxon>
    </lineage>
</organism>
<name>A0A419F6K9_9BACT</name>
<reference evidence="1 2" key="1">
    <citation type="journal article" date="2017" name="ISME J.">
        <title>Energy and carbon metabolisms in a deep terrestrial subsurface fluid microbial community.</title>
        <authorList>
            <person name="Momper L."/>
            <person name="Jungbluth S.P."/>
            <person name="Lee M.D."/>
            <person name="Amend J.P."/>
        </authorList>
    </citation>
    <scope>NUCLEOTIDE SEQUENCE [LARGE SCALE GENOMIC DNA]</scope>
    <source>
        <strain evidence="1">SURF_17</strain>
    </source>
</reference>